<evidence type="ECO:0000256" key="1">
    <source>
        <dbReference type="ARBA" id="ARBA00023015"/>
    </source>
</evidence>
<dbReference type="Gene3D" id="3.30.450.40">
    <property type="match status" value="1"/>
</dbReference>
<sequence>MDSSERKTSTRRVTYETGRFTRETAGSDSLHRGLSLLKAFRAGAGALTNGELAARTGLPRPTVSRLTRVLVDTGFLRYDVGERAYRLGAAVLSLADAFQQASRVPEAALPLMRAVALAGRVNVGLAVGDGPDMVYLASVRHSGDSVTRTRRVVPGTRAPVELTAIGLAYLAALPEDVRVALLEEIAGRYGDAWAPLGANAERAMVEARQRGYCTAAYQPGHMRAVATTFVGADRELYAVNISFPDKVSNDADISRHVTSLRTLVTDIQAAWQA</sequence>
<name>A0A9N8RSU4_9BURK</name>
<dbReference type="Proteomes" id="UP000789704">
    <property type="component" value="Unassembled WGS sequence"/>
</dbReference>
<reference evidence="6" key="1">
    <citation type="submission" date="2021-04" db="EMBL/GenBank/DDBJ databases">
        <authorList>
            <person name="Vanwijnsberghe S."/>
        </authorList>
    </citation>
    <scope>NUCLEOTIDE SEQUENCE</scope>
    <source>
        <strain evidence="6">LMG 31841</strain>
    </source>
</reference>
<dbReference type="GO" id="GO:0003677">
    <property type="term" value="F:DNA binding"/>
    <property type="evidence" value="ECO:0007669"/>
    <property type="project" value="UniProtKB-KW"/>
</dbReference>
<dbReference type="InterPro" id="IPR005471">
    <property type="entry name" value="Tscrpt_reg_IclR_N"/>
</dbReference>
<gene>
    <name evidence="6" type="primary">tsaQ1_1</name>
    <name evidence="6" type="ORF">LMG31841_00314</name>
</gene>
<dbReference type="Pfam" id="PF01614">
    <property type="entry name" value="IclR_C"/>
    <property type="match status" value="1"/>
</dbReference>
<dbReference type="AlphaFoldDB" id="A0A9N8RSU4"/>
<dbReference type="PANTHER" id="PTHR30136:SF33">
    <property type="entry name" value="TRANSCRIPTIONAL REGULATORY PROTEIN"/>
    <property type="match status" value="1"/>
</dbReference>
<evidence type="ECO:0000313" key="6">
    <source>
        <dbReference type="EMBL" id="CAG4887009.1"/>
    </source>
</evidence>
<accession>A0A9N8RSU4</accession>
<dbReference type="InterPro" id="IPR036390">
    <property type="entry name" value="WH_DNA-bd_sf"/>
</dbReference>
<evidence type="ECO:0000256" key="3">
    <source>
        <dbReference type="ARBA" id="ARBA00023163"/>
    </source>
</evidence>
<feature type="domain" description="HTH iclR-type" evidence="4">
    <location>
        <begin position="27"/>
        <end position="89"/>
    </location>
</feature>
<keyword evidence="7" id="KW-1185">Reference proteome</keyword>
<dbReference type="InterPro" id="IPR050707">
    <property type="entry name" value="HTH_MetabolicPath_Reg"/>
</dbReference>
<dbReference type="GO" id="GO:0003700">
    <property type="term" value="F:DNA-binding transcription factor activity"/>
    <property type="evidence" value="ECO:0007669"/>
    <property type="project" value="TreeGrafter"/>
</dbReference>
<organism evidence="6 7">
    <name type="scientific">Paraburkholderia saeva</name>
    <dbReference type="NCBI Taxonomy" id="2777537"/>
    <lineage>
        <taxon>Bacteria</taxon>
        <taxon>Pseudomonadati</taxon>
        <taxon>Pseudomonadota</taxon>
        <taxon>Betaproteobacteria</taxon>
        <taxon>Burkholderiales</taxon>
        <taxon>Burkholderiaceae</taxon>
        <taxon>Paraburkholderia</taxon>
    </lineage>
</organism>
<comment type="caution">
    <text evidence="6">The sequence shown here is derived from an EMBL/GenBank/DDBJ whole genome shotgun (WGS) entry which is preliminary data.</text>
</comment>
<dbReference type="SMART" id="SM00346">
    <property type="entry name" value="HTH_ICLR"/>
    <property type="match status" value="1"/>
</dbReference>
<dbReference type="EMBL" id="CAJQZC010000001">
    <property type="protein sequence ID" value="CAG4887009.1"/>
    <property type="molecule type" value="Genomic_DNA"/>
</dbReference>
<dbReference type="RefSeq" id="WP_228874390.1">
    <property type="nucleotide sequence ID" value="NZ_CAJQYZ010000001.1"/>
</dbReference>
<dbReference type="PROSITE" id="PS51078">
    <property type="entry name" value="ICLR_ED"/>
    <property type="match status" value="1"/>
</dbReference>
<evidence type="ECO:0000313" key="7">
    <source>
        <dbReference type="Proteomes" id="UP000789704"/>
    </source>
</evidence>
<dbReference type="PANTHER" id="PTHR30136">
    <property type="entry name" value="HELIX-TURN-HELIX TRANSCRIPTIONAL REGULATOR, ICLR FAMILY"/>
    <property type="match status" value="1"/>
</dbReference>
<dbReference type="InterPro" id="IPR014757">
    <property type="entry name" value="Tscrpt_reg_IclR_C"/>
</dbReference>
<keyword evidence="2" id="KW-0238">DNA-binding</keyword>
<evidence type="ECO:0000259" key="5">
    <source>
        <dbReference type="PROSITE" id="PS51078"/>
    </source>
</evidence>
<dbReference type="SUPFAM" id="SSF55781">
    <property type="entry name" value="GAF domain-like"/>
    <property type="match status" value="1"/>
</dbReference>
<dbReference type="PROSITE" id="PS51077">
    <property type="entry name" value="HTH_ICLR"/>
    <property type="match status" value="1"/>
</dbReference>
<keyword evidence="1" id="KW-0805">Transcription regulation</keyword>
<proteinExistence type="predicted"/>
<dbReference type="Gene3D" id="1.10.10.10">
    <property type="entry name" value="Winged helix-like DNA-binding domain superfamily/Winged helix DNA-binding domain"/>
    <property type="match status" value="1"/>
</dbReference>
<dbReference type="SUPFAM" id="SSF46785">
    <property type="entry name" value="Winged helix' DNA-binding domain"/>
    <property type="match status" value="1"/>
</dbReference>
<feature type="domain" description="IclR-ED" evidence="5">
    <location>
        <begin position="90"/>
        <end position="273"/>
    </location>
</feature>
<evidence type="ECO:0000256" key="2">
    <source>
        <dbReference type="ARBA" id="ARBA00023125"/>
    </source>
</evidence>
<keyword evidence="3" id="KW-0804">Transcription</keyword>
<dbReference type="GO" id="GO:0045892">
    <property type="term" value="P:negative regulation of DNA-templated transcription"/>
    <property type="evidence" value="ECO:0007669"/>
    <property type="project" value="TreeGrafter"/>
</dbReference>
<dbReference type="InterPro" id="IPR029016">
    <property type="entry name" value="GAF-like_dom_sf"/>
</dbReference>
<protein>
    <submittedName>
        <fullName evidence="6">HTH-type transcriptional regulator TsaQ1/TsaQ2</fullName>
    </submittedName>
</protein>
<dbReference type="InterPro" id="IPR036388">
    <property type="entry name" value="WH-like_DNA-bd_sf"/>
</dbReference>
<evidence type="ECO:0000259" key="4">
    <source>
        <dbReference type="PROSITE" id="PS51077"/>
    </source>
</evidence>
<dbReference type="Pfam" id="PF09339">
    <property type="entry name" value="HTH_IclR"/>
    <property type="match status" value="1"/>
</dbReference>